<dbReference type="PANTHER" id="PTHR30193">
    <property type="entry name" value="ABC TRANSPORTER PERMEASE PROTEIN"/>
    <property type="match status" value="1"/>
</dbReference>
<sequence length="291" mass="33186">MKKKEKLFILTFLVPPLLIYLVFFVFPFLDSFRKSFYKWSGYSSSMEFIGLDNFINALKDPIVLQALYNNLYFIVLSSIIILFLAMFFAVIFTRKNYPEIPFYRVLFFFPNMLSIVIVGIIWVFIFNPSFGLVNAFLKLIGFSDANVVLLGSENTVKAALLAPQVWMQLGFYMVLFIAAINTVPKSLYEAAEIDGAGEIRKFISVTIPNIWYTLQISFVFFLINSVNNTFALISVSTQGGPNRASEVITTYFYEQAFINSNFGYGSAIATGLFVLLFIISLLIMRFTQRAE</sequence>
<organism evidence="9 10">
    <name type="scientific">Novibacillus thermophilus</name>
    <dbReference type="NCBI Taxonomy" id="1471761"/>
    <lineage>
        <taxon>Bacteria</taxon>
        <taxon>Bacillati</taxon>
        <taxon>Bacillota</taxon>
        <taxon>Bacilli</taxon>
        <taxon>Bacillales</taxon>
        <taxon>Thermoactinomycetaceae</taxon>
        <taxon>Novibacillus</taxon>
    </lineage>
</organism>
<dbReference type="GO" id="GO:0055085">
    <property type="term" value="P:transmembrane transport"/>
    <property type="evidence" value="ECO:0007669"/>
    <property type="project" value="InterPro"/>
</dbReference>
<dbReference type="Pfam" id="PF00528">
    <property type="entry name" value="BPD_transp_1"/>
    <property type="match status" value="1"/>
</dbReference>
<feature type="transmembrane region" description="Helical" evidence="7">
    <location>
        <begin position="262"/>
        <end position="284"/>
    </location>
</feature>
<dbReference type="InterPro" id="IPR000515">
    <property type="entry name" value="MetI-like"/>
</dbReference>
<keyword evidence="4 7" id="KW-0812">Transmembrane</keyword>
<evidence type="ECO:0000256" key="4">
    <source>
        <dbReference type="ARBA" id="ARBA00022692"/>
    </source>
</evidence>
<evidence type="ECO:0000313" key="9">
    <source>
        <dbReference type="EMBL" id="AQS55017.1"/>
    </source>
</evidence>
<evidence type="ECO:0000256" key="3">
    <source>
        <dbReference type="ARBA" id="ARBA00022475"/>
    </source>
</evidence>
<evidence type="ECO:0000313" key="10">
    <source>
        <dbReference type="Proteomes" id="UP000188603"/>
    </source>
</evidence>
<feature type="transmembrane region" description="Helical" evidence="7">
    <location>
        <begin position="105"/>
        <end position="125"/>
    </location>
</feature>
<feature type="domain" description="ABC transmembrane type-1" evidence="8">
    <location>
        <begin position="67"/>
        <end position="285"/>
    </location>
</feature>
<dbReference type="RefSeq" id="WP_077718837.1">
    <property type="nucleotide sequence ID" value="NZ_CP019699.1"/>
</dbReference>
<evidence type="ECO:0000256" key="2">
    <source>
        <dbReference type="ARBA" id="ARBA00022448"/>
    </source>
</evidence>
<keyword evidence="2 7" id="KW-0813">Transport</keyword>
<gene>
    <name evidence="9" type="ORF">B0W44_03760</name>
</gene>
<dbReference type="PROSITE" id="PS50928">
    <property type="entry name" value="ABC_TM1"/>
    <property type="match status" value="1"/>
</dbReference>
<comment type="subcellular location">
    <subcellularLocation>
        <location evidence="1 7">Cell membrane</location>
        <topology evidence="1 7">Multi-pass membrane protein</topology>
    </subcellularLocation>
</comment>
<dbReference type="EMBL" id="CP019699">
    <property type="protein sequence ID" value="AQS55017.1"/>
    <property type="molecule type" value="Genomic_DNA"/>
</dbReference>
<evidence type="ECO:0000256" key="7">
    <source>
        <dbReference type="RuleBase" id="RU363032"/>
    </source>
</evidence>
<keyword evidence="3" id="KW-1003">Cell membrane</keyword>
<dbReference type="CDD" id="cd06261">
    <property type="entry name" value="TM_PBP2"/>
    <property type="match status" value="1"/>
</dbReference>
<dbReference type="InterPro" id="IPR035906">
    <property type="entry name" value="MetI-like_sf"/>
</dbReference>
<dbReference type="Gene3D" id="1.10.3720.10">
    <property type="entry name" value="MetI-like"/>
    <property type="match status" value="1"/>
</dbReference>
<feature type="transmembrane region" description="Helical" evidence="7">
    <location>
        <begin position="71"/>
        <end position="93"/>
    </location>
</feature>
<evidence type="ECO:0000256" key="6">
    <source>
        <dbReference type="ARBA" id="ARBA00023136"/>
    </source>
</evidence>
<dbReference type="GO" id="GO:0005886">
    <property type="term" value="C:plasma membrane"/>
    <property type="evidence" value="ECO:0007669"/>
    <property type="project" value="UniProtKB-SubCell"/>
</dbReference>
<dbReference type="KEGG" id="ntr:B0W44_03760"/>
<dbReference type="SUPFAM" id="SSF161098">
    <property type="entry name" value="MetI-like"/>
    <property type="match status" value="1"/>
</dbReference>
<dbReference type="OrthoDB" id="9809173at2"/>
<feature type="transmembrane region" description="Helical" evidence="7">
    <location>
        <begin position="165"/>
        <end position="183"/>
    </location>
</feature>
<dbReference type="STRING" id="1471761.B0W44_03760"/>
<name>A0A1U9K4P0_9BACL</name>
<evidence type="ECO:0000256" key="1">
    <source>
        <dbReference type="ARBA" id="ARBA00004651"/>
    </source>
</evidence>
<accession>A0A1U9K4P0</accession>
<dbReference type="PANTHER" id="PTHR30193:SF37">
    <property type="entry name" value="INNER MEMBRANE ABC TRANSPORTER PERMEASE PROTEIN YCJO"/>
    <property type="match status" value="1"/>
</dbReference>
<protein>
    <recommendedName>
        <fullName evidence="8">ABC transmembrane type-1 domain-containing protein</fullName>
    </recommendedName>
</protein>
<feature type="transmembrane region" description="Helical" evidence="7">
    <location>
        <begin position="7"/>
        <end position="29"/>
    </location>
</feature>
<dbReference type="AlphaFoldDB" id="A0A1U9K4P0"/>
<proteinExistence type="inferred from homology"/>
<keyword evidence="6 7" id="KW-0472">Membrane</keyword>
<dbReference type="InterPro" id="IPR051393">
    <property type="entry name" value="ABC_transporter_permease"/>
</dbReference>
<feature type="transmembrane region" description="Helical" evidence="7">
    <location>
        <begin position="203"/>
        <end position="223"/>
    </location>
</feature>
<evidence type="ECO:0000259" key="8">
    <source>
        <dbReference type="PROSITE" id="PS50928"/>
    </source>
</evidence>
<keyword evidence="5 7" id="KW-1133">Transmembrane helix</keyword>
<comment type="similarity">
    <text evidence="7">Belongs to the binding-protein-dependent transport system permease family.</text>
</comment>
<reference evidence="9 10" key="1">
    <citation type="journal article" date="2015" name="Int. J. Syst. Evol. Microbiol.">
        <title>Novibacillus thermophilus gen. nov., sp. nov., a Gram-staining-negative and moderately thermophilic member of the family Thermoactinomycetaceae.</title>
        <authorList>
            <person name="Yang G."/>
            <person name="Chen J."/>
            <person name="Zhou S."/>
        </authorList>
    </citation>
    <scope>NUCLEOTIDE SEQUENCE [LARGE SCALE GENOMIC DNA]</scope>
    <source>
        <strain evidence="9 10">SG-1</strain>
    </source>
</reference>
<evidence type="ECO:0000256" key="5">
    <source>
        <dbReference type="ARBA" id="ARBA00022989"/>
    </source>
</evidence>
<dbReference type="Proteomes" id="UP000188603">
    <property type="component" value="Chromosome"/>
</dbReference>
<keyword evidence="10" id="KW-1185">Reference proteome</keyword>